<reference evidence="1 2" key="1">
    <citation type="submission" date="2019-04" db="EMBL/GenBank/DDBJ databases">
        <title>Draft genome sequence of Youngimonas vesicularis.</title>
        <authorList>
            <person name="Hameed A."/>
        </authorList>
    </citation>
    <scope>NUCLEOTIDE SEQUENCE [LARGE SCALE GENOMIC DNA]</scope>
    <source>
        <strain evidence="1 2">CC-AMW-E</strain>
    </source>
</reference>
<accession>A0A4S3MGB3</accession>
<dbReference type="AlphaFoldDB" id="A0A4S3MGB3"/>
<gene>
    <name evidence="1" type="ORF">E7681_02795</name>
</gene>
<comment type="caution">
    <text evidence="1">The sequence shown here is derived from an EMBL/GenBank/DDBJ whole genome shotgun (WGS) entry which is preliminary data.</text>
</comment>
<evidence type="ECO:0008006" key="3">
    <source>
        <dbReference type="Google" id="ProtNLM"/>
    </source>
</evidence>
<sequence length="219" mass="25233">MALISFKYRLIFVKTTKTAGTSVETDLSQRLEEGAIVTPIIPPEPGHVARNFQNEAGEALYFNHMPATLIRERLGAEQFNSMARICVEREPVAKCISHFHMLRNSPIHDWPDGVTRSWEEYVEEGRFPNDLERYSEVVNGERQSLVTHVLRYDRLQTDLPALMATFGIPDFQLNARAKSEYSQNRLITPEQVTPDQRERIMDVFRPTAELLQIDWGQDT</sequence>
<evidence type="ECO:0000313" key="1">
    <source>
        <dbReference type="EMBL" id="THD76784.1"/>
    </source>
</evidence>
<dbReference type="Gene3D" id="3.40.50.300">
    <property type="entry name" value="P-loop containing nucleotide triphosphate hydrolases"/>
    <property type="match status" value="1"/>
</dbReference>
<dbReference type="EMBL" id="SSMD01000001">
    <property type="protein sequence ID" value="THD76784.1"/>
    <property type="molecule type" value="Genomic_DNA"/>
</dbReference>
<dbReference type="OrthoDB" id="288532at2"/>
<proteinExistence type="predicted"/>
<dbReference type="RefSeq" id="WP_136337728.1">
    <property type="nucleotide sequence ID" value="NZ_SSMD01000001.1"/>
</dbReference>
<organism evidence="1 2">
    <name type="scientific">Thalassobius vesicularis</name>
    <dbReference type="NCBI Taxonomy" id="1294297"/>
    <lineage>
        <taxon>Bacteria</taxon>
        <taxon>Pseudomonadati</taxon>
        <taxon>Pseudomonadota</taxon>
        <taxon>Alphaproteobacteria</taxon>
        <taxon>Rhodobacterales</taxon>
        <taxon>Roseobacteraceae</taxon>
        <taxon>Thalassovita</taxon>
    </lineage>
</organism>
<dbReference type="InterPro" id="IPR027417">
    <property type="entry name" value="P-loop_NTPase"/>
</dbReference>
<evidence type="ECO:0000313" key="2">
    <source>
        <dbReference type="Proteomes" id="UP000306113"/>
    </source>
</evidence>
<dbReference type="Proteomes" id="UP000306113">
    <property type="component" value="Unassembled WGS sequence"/>
</dbReference>
<dbReference type="SUPFAM" id="SSF52540">
    <property type="entry name" value="P-loop containing nucleoside triphosphate hydrolases"/>
    <property type="match status" value="1"/>
</dbReference>
<name>A0A4S3MGB3_9RHOB</name>
<keyword evidence="2" id="KW-1185">Reference proteome</keyword>
<protein>
    <recommendedName>
        <fullName evidence="3">Sulfotransferase family protein</fullName>
    </recommendedName>
</protein>